<evidence type="ECO:0000313" key="5">
    <source>
        <dbReference type="Proteomes" id="UP000198718"/>
    </source>
</evidence>
<evidence type="ECO:0000256" key="1">
    <source>
        <dbReference type="SAM" id="Coils"/>
    </source>
</evidence>
<feature type="coiled-coil region" evidence="1">
    <location>
        <begin position="173"/>
        <end position="217"/>
    </location>
</feature>
<organism evidence="4 5">
    <name type="scientific">Natronincola ferrireducens</name>
    <dbReference type="NCBI Taxonomy" id="393762"/>
    <lineage>
        <taxon>Bacteria</taxon>
        <taxon>Bacillati</taxon>
        <taxon>Bacillota</taxon>
        <taxon>Clostridia</taxon>
        <taxon>Peptostreptococcales</taxon>
        <taxon>Natronincolaceae</taxon>
        <taxon>Natronincola</taxon>
    </lineage>
</organism>
<reference evidence="4 5" key="1">
    <citation type="submission" date="2016-10" db="EMBL/GenBank/DDBJ databases">
        <authorList>
            <person name="de Groot N.N."/>
        </authorList>
    </citation>
    <scope>NUCLEOTIDE SEQUENCE [LARGE SCALE GENOMIC DNA]</scope>
    <source>
        <strain evidence="4 5">DSM 18346</strain>
    </source>
</reference>
<evidence type="ECO:0000256" key="2">
    <source>
        <dbReference type="SAM" id="MobiDB-lite"/>
    </source>
</evidence>
<dbReference type="EMBL" id="FNFP01000001">
    <property type="protein sequence ID" value="SDJ93494.1"/>
    <property type="molecule type" value="Genomic_DNA"/>
</dbReference>
<evidence type="ECO:0000256" key="3">
    <source>
        <dbReference type="SAM" id="SignalP"/>
    </source>
</evidence>
<dbReference type="RefSeq" id="WP_090549353.1">
    <property type="nucleotide sequence ID" value="NZ_FNFP01000001.1"/>
</dbReference>
<feature type="compositionally biased region" description="Low complexity" evidence="2">
    <location>
        <begin position="316"/>
        <end position="340"/>
    </location>
</feature>
<keyword evidence="3" id="KW-0732">Signal</keyword>
<keyword evidence="1" id="KW-0175">Coiled coil</keyword>
<dbReference type="OrthoDB" id="2087042at2"/>
<feature type="signal peptide" evidence="3">
    <location>
        <begin position="1"/>
        <end position="23"/>
    </location>
</feature>
<protein>
    <recommendedName>
        <fullName evidence="6">DUF5667 domain-containing protein</fullName>
    </recommendedName>
</protein>
<feature type="compositionally biased region" description="Polar residues" evidence="2">
    <location>
        <begin position="298"/>
        <end position="307"/>
    </location>
</feature>
<keyword evidence="5" id="KW-1185">Reference proteome</keyword>
<sequence>MKKTLAFIISGCLLMGSAIYAFAGEGLVDGDIIDITVDVEDMEDAPEIDVDIIKELLEDLDLDLDEDELDGLIEEILDELEEELEDEDKDEDEVEGIYDEEDEDEDTPEEEISKEALQNLYLKLVKFQAIYDRVPDVAKPAIRKNIRKTELRILSCQISMGEKTLEPISPEELEALETQLQNLQEALLGEDLTEEEREALEAEVKTLEDQIKVAKETNEFIEFIENAGDWEKQLRQQIQQEFLAEKREVLNERKFERGAIKAEIKQQQEALKQQRKERVIAPIKAVEKQAKNKEAEATVTTTSVDKWSNNDRDNKSNNGNGNSRNNGNTGNQGRGNAANAKARKAN</sequence>
<feature type="region of interest" description="Disordered" evidence="2">
    <location>
        <begin position="83"/>
        <end position="109"/>
    </location>
</feature>
<dbReference type="AlphaFoldDB" id="A0A1G8XTJ5"/>
<evidence type="ECO:0008006" key="6">
    <source>
        <dbReference type="Google" id="ProtNLM"/>
    </source>
</evidence>
<accession>A0A1G8XTJ5</accession>
<feature type="region of interest" description="Disordered" evidence="2">
    <location>
        <begin position="288"/>
        <end position="346"/>
    </location>
</feature>
<evidence type="ECO:0000313" key="4">
    <source>
        <dbReference type="EMBL" id="SDJ93494.1"/>
    </source>
</evidence>
<feature type="chain" id="PRO_5039078715" description="DUF5667 domain-containing protein" evidence="3">
    <location>
        <begin position="24"/>
        <end position="346"/>
    </location>
</feature>
<proteinExistence type="predicted"/>
<gene>
    <name evidence="4" type="ORF">SAMN05660472_00315</name>
</gene>
<dbReference type="Proteomes" id="UP000198718">
    <property type="component" value="Unassembled WGS sequence"/>
</dbReference>
<name>A0A1G8XTJ5_9FIRM</name>